<dbReference type="SUPFAM" id="SSF51206">
    <property type="entry name" value="cAMP-binding domain-like"/>
    <property type="match status" value="1"/>
</dbReference>
<comment type="caution">
    <text evidence="2">The sequence shown here is derived from an EMBL/GenBank/DDBJ whole genome shotgun (WGS) entry which is preliminary data.</text>
</comment>
<dbReference type="CDD" id="cd00038">
    <property type="entry name" value="CAP_ED"/>
    <property type="match status" value="1"/>
</dbReference>
<dbReference type="PANTHER" id="PTHR24567:SF68">
    <property type="entry name" value="DNA-BINDING TRANSCRIPTIONAL DUAL REGULATOR CRP"/>
    <property type="match status" value="1"/>
</dbReference>
<keyword evidence="3" id="KW-1185">Reference proteome</keyword>
<dbReference type="InterPro" id="IPR050397">
    <property type="entry name" value="Env_Response_Regulators"/>
</dbReference>
<dbReference type="InterPro" id="IPR018490">
    <property type="entry name" value="cNMP-bd_dom_sf"/>
</dbReference>
<dbReference type="GO" id="GO:0005829">
    <property type="term" value="C:cytosol"/>
    <property type="evidence" value="ECO:0007669"/>
    <property type="project" value="TreeGrafter"/>
</dbReference>
<proteinExistence type="predicted"/>
<feature type="domain" description="Cyclic nucleotide-binding" evidence="1">
    <location>
        <begin position="15"/>
        <end position="135"/>
    </location>
</feature>
<dbReference type="InterPro" id="IPR000595">
    <property type="entry name" value="cNMP-bd_dom"/>
</dbReference>
<dbReference type="EMBL" id="SMSI01000001">
    <property type="protein sequence ID" value="TDH37755.1"/>
    <property type="molecule type" value="Genomic_DNA"/>
</dbReference>
<evidence type="ECO:0000259" key="1">
    <source>
        <dbReference type="PROSITE" id="PS50042"/>
    </source>
</evidence>
<dbReference type="SMART" id="SM00100">
    <property type="entry name" value="cNMP"/>
    <property type="match status" value="1"/>
</dbReference>
<reference evidence="2 3" key="1">
    <citation type="journal article" date="2013" name="Int. J. Syst. Evol. Microbiol.">
        <title>Hoeflea suaedae sp. nov., an endophytic bacterium isolated from the root of the halophyte Suaeda maritima.</title>
        <authorList>
            <person name="Chung E.J."/>
            <person name="Park J.A."/>
            <person name="Pramanik P."/>
            <person name="Bibi F."/>
            <person name="Jeon C.O."/>
            <person name="Chung Y.R."/>
        </authorList>
    </citation>
    <scope>NUCLEOTIDE SEQUENCE [LARGE SCALE GENOMIC DNA]</scope>
    <source>
        <strain evidence="2 3">YC6898</strain>
    </source>
</reference>
<protein>
    <submittedName>
        <fullName evidence="2">Cyclic nucleotide-binding domain-containing protein</fullName>
    </submittedName>
</protein>
<dbReference type="Gene3D" id="2.60.120.10">
    <property type="entry name" value="Jelly Rolls"/>
    <property type="match status" value="1"/>
</dbReference>
<dbReference type="AlphaFoldDB" id="A0A4V3A780"/>
<dbReference type="Proteomes" id="UP000295131">
    <property type="component" value="Unassembled WGS sequence"/>
</dbReference>
<evidence type="ECO:0000313" key="2">
    <source>
        <dbReference type="EMBL" id="TDH37755.1"/>
    </source>
</evidence>
<dbReference type="GO" id="GO:0003700">
    <property type="term" value="F:DNA-binding transcription factor activity"/>
    <property type="evidence" value="ECO:0007669"/>
    <property type="project" value="TreeGrafter"/>
</dbReference>
<dbReference type="PANTHER" id="PTHR24567">
    <property type="entry name" value="CRP FAMILY TRANSCRIPTIONAL REGULATORY PROTEIN"/>
    <property type="match status" value="1"/>
</dbReference>
<dbReference type="PROSITE" id="PS50042">
    <property type="entry name" value="CNMP_BINDING_3"/>
    <property type="match status" value="1"/>
</dbReference>
<organism evidence="2 3">
    <name type="scientific">Pseudohoeflea suaedae</name>
    <dbReference type="NCBI Taxonomy" id="877384"/>
    <lineage>
        <taxon>Bacteria</taxon>
        <taxon>Pseudomonadati</taxon>
        <taxon>Pseudomonadota</taxon>
        <taxon>Alphaproteobacteria</taxon>
        <taxon>Hyphomicrobiales</taxon>
        <taxon>Rhizobiaceae</taxon>
        <taxon>Pseudohoeflea</taxon>
    </lineage>
</organism>
<gene>
    <name evidence="2" type="ORF">E2A64_01015</name>
</gene>
<sequence>MALLDDMALLSQVELLRSIGDEKLRLIAFGAERRRFQSGQVLFREDAPADAAFVIAEGTVSLSQKTRDGTDRALVDVGPGTLLGELALISPIRRSMTATAESDVEVMRINRPLFHRMLEEYPEIADIVRERITENLNQLSRNLKEMAPRFEDDGDDDAK</sequence>
<accession>A0A4V3A780</accession>
<name>A0A4V3A780_9HYPH</name>
<dbReference type="Pfam" id="PF00027">
    <property type="entry name" value="cNMP_binding"/>
    <property type="match status" value="1"/>
</dbReference>
<dbReference type="InterPro" id="IPR014710">
    <property type="entry name" value="RmlC-like_jellyroll"/>
</dbReference>
<dbReference type="OrthoDB" id="9807547at2"/>
<dbReference type="RefSeq" id="WP_133282592.1">
    <property type="nucleotide sequence ID" value="NZ_SMSI01000001.1"/>
</dbReference>
<evidence type="ECO:0000313" key="3">
    <source>
        <dbReference type="Proteomes" id="UP000295131"/>
    </source>
</evidence>